<feature type="region of interest" description="Disordered" evidence="1">
    <location>
        <begin position="1"/>
        <end position="28"/>
    </location>
</feature>
<evidence type="ECO:0000256" key="1">
    <source>
        <dbReference type="SAM" id="MobiDB-lite"/>
    </source>
</evidence>
<feature type="region of interest" description="Disordered" evidence="1">
    <location>
        <begin position="110"/>
        <end position="193"/>
    </location>
</feature>
<dbReference type="EMBL" id="JBAWTH010000006">
    <property type="protein sequence ID" value="KAL2291537.1"/>
    <property type="molecule type" value="Genomic_DNA"/>
</dbReference>
<gene>
    <name evidence="2" type="ORF">FJTKL_12918</name>
</gene>
<feature type="compositionally biased region" description="Polar residues" evidence="1">
    <location>
        <begin position="121"/>
        <end position="131"/>
    </location>
</feature>
<proteinExistence type="predicted"/>
<name>A0ABR4FA20_9PEZI</name>
<dbReference type="Proteomes" id="UP001600888">
    <property type="component" value="Unassembled WGS sequence"/>
</dbReference>
<feature type="compositionally biased region" description="Low complexity" evidence="1">
    <location>
        <begin position="155"/>
        <end position="169"/>
    </location>
</feature>
<evidence type="ECO:0000313" key="2">
    <source>
        <dbReference type="EMBL" id="KAL2291537.1"/>
    </source>
</evidence>
<sequence length="373" mass="40479">MTPRTQKVPASSTPSYIHSGRITSNTPTMPAATMAHRVSRRDSWPPTMMRLHPSIEAEDTAMDIDSIHDELSLEDDDPINYFLTPTPLLDDGDTDDDMDSMDLEMDMFDAGIEDPHHPQPTIRSISPSDLTGPSRPPSSLPKMLPLPIRSPTPPKARANSRSPPSRNSPEALTPTTEHDDDDDDEDYVRFTPSGTLAPFSLYHNFASSKSKGASRKAAAAAAAKVRAQGSLDKNDRVGMMMAHGPSTSSANLLLPPDAFHVGRPPTAPTTRGRSTTAAGARGRPRLVQRPRSWSGPTHAGSLGENNRLSPRAWREPSPDVWSIEEDPEAEMMSEFGEGSVEVDTLGHKSEAMIPGVDKASKKVRFALPVTEIP</sequence>
<protein>
    <submittedName>
        <fullName evidence="2">Uncharacterized protein</fullName>
    </submittedName>
</protein>
<accession>A0ABR4FA20</accession>
<feature type="compositionally biased region" description="Low complexity" evidence="1">
    <location>
        <begin position="262"/>
        <end position="281"/>
    </location>
</feature>
<feature type="region of interest" description="Disordered" evidence="1">
    <location>
        <begin position="262"/>
        <end position="319"/>
    </location>
</feature>
<evidence type="ECO:0000313" key="3">
    <source>
        <dbReference type="Proteomes" id="UP001600888"/>
    </source>
</evidence>
<organism evidence="2 3">
    <name type="scientific">Diaporthe vaccinii</name>
    <dbReference type="NCBI Taxonomy" id="105482"/>
    <lineage>
        <taxon>Eukaryota</taxon>
        <taxon>Fungi</taxon>
        <taxon>Dikarya</taxon>
        <taxon>Ascomycota</taxon>
        <taxon>Pezizomycotina</taxon>
        <taxon>Sordariomycetes</taxon>
        <taxon>Sordariomycetidae</taxon>
        <taxon>Diaporthales</taxon>
        <taxon>Diaporthaceae</taxon>
        <taxon>Diaporthe</taxon>
        <taxon>Diaporthe eres species complex</taxon>
    </lineage>
</organism>
<reference evidence="2 3" key="1">
    <citation type="submission" date="2024-03" db="EMBL/GenBank/DDBJ databases">
        <title>A high-quality draft genome sequence of Diaporthe vaccinii, a causative agent of upright dieback and viscid rot disease in cranberry plants.</title>
        <authorList>
            <person name="Sarrasin M."/>
            <person name="Lang B.F."/>
            <person name="Burger G."/>
        </authorList>
    </citation>
    <scope>NUCLEOTIDE SEQUENCE [LARGE SCALE GENOMIC DNA]</scope>
    <source>
        <strain evidence="2 3">IS7</strain>
    </source>
</reference>
<comment type="caution">
    <text evidence="2">The sequence shown here is derived from an EMBL/GenBank/DDBJ whole genome shotgun (WGS) entry which is preliminary data.</text>
</comment>
<keyword evidence="3" id="KW-1185">Reference proteome</keyword>